<evidence type="ECO:0000313" key="6">
    <source>
        <dbReference type="RefSeq" id="XP_006820758.1"/>
    </source>
</evidence>
<evidence type="ECO:0000256" key="2">
    <source>
        <dbReference type="SAM" id="MobiDB-lite"/>
    </source>
</evidence>
<dbReference type="CDD" id="cd00045">
    <property type="entry name" value="DED"/>
    <property type="match status" value="2"/>
</dbReference>
<gene>
    <name evidence="6" type="primary">LOC102804713</name>
</gene>
<evidence type="ECO:0000313" key="5">
    <source>
        <dbReference type="Proteomes" id="UP000694865"/>
    </source>
</evidence>
<dbReference type="SUPFAM" id="SSF47986">
    <property type="entry name" value="DEATH domain"/>
    <property type="match status" value="2"/>
</dbReference>
<feature type="domain" description="DED" evidence="4">
    <location>
        <begin position="252"/>
        <end position="333"/>
    </location>
</feature>
<dbReference type="Gene3D" id="1.10.533.10">
    <property type="entry name" value="Death Domain, Fas"/>
    <property type="match status" value="2"/>
</dbReference>
<feature type="transmembrane region" description="Helical" evidence="3">
    <location>
        <begin position="149"/>
        <end position="168"/>
    </location>
</feature>
<protein>
    <submittedName>
        <fullName evidence="6">Uncharacterized protein LOC102804713</fullName>
    </submittedName>
</protein>
<feature type="region of interest" description="Disordered" evidence="2">
    <location>
        <begin position="203"/>
        <end position="247"/>
    </location>
</feature>
<keyword evidence="3" id="KW-0812">Transmembrane</keyword>
<name>A0ABM0ML67_SACKO</name>
<keyword evidence="3" id="KW-1133">Transmembrane helix</keyword>
<evidence type="ECO:0000256" key="3">
    <source>
        <dbReference type="SAM" id="Phobius"/>
    </source>
</evidence>
<dbReference type="PANTHER" id="PTHR48169">
    <property type="entry name" value="DED DOMAIN-CONTAINING PROTEIN"/>
    <property type="match status" value="1"/>
</dbReference>
<organism evidence="5 6">
    <name type="scientific">Saccoglossus kowalevskii</name>
    <name type="common">Acorn worm</name>
    <dbReference type="NCBI Taxonomy" id="10224"/>
    <lineage>
        <taxon>Eukaryota</taxon>
        <taxon>Metazoa</taxon>
        <taxon>Hemichordata</taxon>
        <taxon>Enteropneusta</taxon>
        <taxon>Harrimaniidae</taxon>
        <taxon>Saccoglossus</taxon>
    </lineage>
</organism>
<dbReference type="SMART" id="SM00031">
    <property type="entry name" value="DED"/>
    <property type="match status" value="2"/>
</dbReference>
<evidence type="ECO:0000259" key="4">
    <source>
        <dbReference type="PROSITE" id="PS50168"/>
    </source>
</evidence>
<proteinExistence type="predicted"/>
<keyword evidence="3" id="KW-0472">Membrane</keyword>
<dbReference type="InterPro" id="IPR001875">
    <property type="entry name" value="DED_dom"/>
</dbReference>
<evidence type="ECO:0000256" key="1">
    <source>
        <dbReference type="ARBA" id="ARBA00022703"/>
    </source>
</evidence>
<dbReference type="RefSeq" id="XP_006820758.1">
    <property type="nucleotide sequence ID" value="XM_006820695.1"/>
</dbReference>
<reference evidence="6" key="1">
    <citation type="submission" date="2025-08" db="UniProtKB">
        <authorList>
            <consortium name="RefSeq"/>
        </authorList>
    </citation>
    <scope>IDENTIFICATION</scope>
    <source>
        <tissue evidence="6">Testes</tissue>
    </source>
</reference>
<feature type="compositionally biased region" description="Basic and acidic residues" evidence="2">
    <location>
        <begin position="216"/>
        <end position="225"/>
    </location>
</feature>
<dbReference type="InterPro" id="IPR011029">
    <property type="entry name" value="DEATH-like_dom_sf"/>
</dbReference>
<dbReference type="PANTHER" id="PTHR48169:SF7">
    <property type="entry name" value="CASPASE 10"/>
    <property type="match status" value="1"/>
</dbReference>
<accession>A0ABM0ML67</accession>
<dbReference type="GeneID" id="102804713"/>
<dbReference type="PROSITE" id="PS50168">
    <property type="entry name" value="DED"/>
    <property type="match status" value="2"/>
</dbReference>
<dbReference type="Pfam" id="PF01335">
    <property type="entry name" value="DED"/>
    <property type="match status" value="2"/>
</dbReference>
<dbReference type="Proteomes" id="UP000694865">
    <property type="component" value="Unplaced"/>
</dbReference>
<keyword evidence="5" id="KW-1185">Reference proteome</keyword>
<feature type="domain" description="DED" evidence="4">
    <location>
        <begin position="9"/>
        <end position="88"/>
    </location>
</feature>
<sequence>MDLTTCNGRLRELYQDLQSELRKGEVEKIKQLLSDEQLPKGEKESLKGAAEIFEKLEEIGLIKANNLSLLHHLITKIKRRPLIAKYIEPCEKILAELQSKGNDEVDVPSNTGTTSEVRQRNRKTKQHEKKQSQQMNNITPVVPNRVKEIVMLCVVVLVFIFGIGVYTISSSSDSIATSVVESKKEERNEPKLELQSELIPAAGDAEKTSWSSIDTHGTDNVDANKPKKRKSGNYLAEGASSSKSPLDSREAEFKKMLFDLAKEIGVDDLKSLKHLCGNVYGLIPKGDLEKREQANGVFQYLCEDNKISSDNTELLERLLTQIPRKDLVEKFIRPYLSK</sequence>
<feature type="region of interest" description="Disordered" evidence="2">
    <location>
        <begin position="101"/>
        <end position="136"/>
    </location>
</feature>
<keyword evidence="1" id="KW-0053">Apoptosis</keyword>